<dbReference type="PANTHER" id="PTHR34475">
    <property type="match status" value="1"/>
</dbReference>
<feature type="compositionally biased region" description="Low complexity" evidence="1">
    <location>
        <begin position="357"/>
        <end position="395"/>
    </location>
</feature>
<evidence type="ECO:0000256" key="1">
    <source>
        <dbReference type="SAM" id="MobiDB-lite"/>
    </source>
</evidence>
<reference evidence="3 4" key="1">
    <citation type="journal article" date="2019" name="Microbiol. Resour. Announc.">
        <title>Draft Genome Sequences of Type Strains of Gordonibacter faecihominis, Paraeggerthella hongkongensis, Parvibacter caecicola,Slackia equolifaciens, Slackia faecicanis, and Slackia isoflavoniconvertens.</title>
        <authorList>
            <person name="Danylec N."/>
            <person name="Stoll D.A."/>
            <person name="Dotsch A."/>
            <person name="Huch M."/>
        </authorList>
    </citation>
    <scope>NUCLEOTIDE SEQUENCE [LARGE SCALE GENOMIC DNA]</scope>
    <source>
        <strain evidence="3 4">DSM 18785</strain>
    </source>
</reference>
<dbReference type="PANTHER" id="PTHR34475:SF1">
    <property type="entry name" value="CYTOSKELETON PROTEIN RODZ"/>
    <property type="match status" value="1"/>
</dbReference>
<feature type="transmembrane region" description="Helical" evidence="2">
    <location>
        <begin position="187"/>
        <end position="209"/>
    </location>
</feature>
<feature type="region of interest" description="Disordered" evidence="1">
    <location>
        <begin position="352"/>
        <end position="406"/>
    </location>
</feature>
<organism evidence="3 4">
    <name type="scientific">Adlercreutzia equolifaciens subsp. celatus DSM 18785</name>
    <dbReference type="NCBI Taxonomy" id="1121021"/>
    <lineage>
        <taxon>Bacteria</taxon>
        <taxon>Bacillati</taxon>
        <taxon>Actinomycetota</taxon>
        <taxon>Coriobacteriia</taxon>
        <taxon>Eggerthellales</taxon>
        <taxon>Eggerthellaceae</taxon>
        <taxon>Adlercreutzia</taxon>
    </lineage>
</organism>
<comment type="caution">
    <text evidence="3">The sequence shown here is derived from an EMBL/GenBank/DDBJ whole genome shotgun (WGS) entry which is preliminary data.</text>
</comment>
<evidence type="ECO:0008006" key="5">
    <source>
        <dbReference type="Google" id="ProtNLM"/>
    </source>
</evidence>
<protein>
    <recommendedName>
        <fullName evidence="5">Helix-turn-helix domain-containing protein</fullName>
    </recommendedName>
</protein>
<dbReference type="InterPro" id="IPR050400">
    <property type="entry name" value="Bact_Cytoskel_RodZ"/>
</dbReference>
<feature type="compositionally biased region" description="Low complexity" evidence="1">
    <location>
        <begin position="142"/>
        <end position="164"/>
    </location>
</feature>
<keyword evidence="2" id="KW-0472">Membrane</keyword>
<evidence type="ECO:0000313" key="4">
    <source>
        <dbReference type="Proteomes" id="UP000278327"/>
    </source>
</evidence>
<keyword evidence="2" id="KW-1133">Transmembrane helix</keyword>
<dbReference type="GO" id="GO:0003677">
    <property type="term" value="F:DNA binding"/>
    <property type="evidence" value="ECO:0007669"/>
    <property type="project" value="InterPro"/>
</dbReference>
<accession>A0A3N0ASH9</accession>
<dbReference type="Gene3D" id="1.10.260.40">
    <property type="entry name" value="lambda repressor-like DNA-binding domains"/>
    <property type="match status" value="1"/>
</dbReference>
<dbReference type="AlphaFoldDB" id="A0A3N0ASH9"/>
<gene>
    <name evidence="3" type="ORF">DMP10_08525</name>
</gene>
<dbReference type="EMBL" id="QICA01000014">
    <property type="protein sequence ID" value="RNL37276.1"/>
    <property type="molecule type" value="Genomic_DNA"/>
</dbReference>
<keyword evidence="4" id="KW-1185">Reference proteome</keyword>
<dbReference type="Proteomes" id="UP000278327">
    <property type="component" value="Unassembled WGS sequence"/>
</dbReference>
<feature type="compositionally biased region" description="Basic and acidic residues" evidence="1">
    <location>
        <begin position="110"/>
        <end position="119"/>
    </location>
</feature>
<name>A0A3N0ASH9_9ACTN</name>
<evidence type="ECO:0000313" key="3">
    <source>
        <dbReference type="EMBL" id="RNL37276.1"/>
    </source>
</evidence>
<keyword evidence="2" id="KW-0812">Transmembrane</keyword>
<sequence length="406" mass="42408">MGRNGTAPQRPTENTEETIVARQTSFGEALAHARERKGLDLSTAARKLRIRPDILRAIEEGDFARMPPRGYTSNMVGAYARLVGLNPTEVTRAYREEVYQFETGRRPASNRRERPRDAGRTVALPSSRDRGSSRGSYRDDYAGSPRSGRSGLGGSSARPGRAAPQPQYTNLVQGRQAPGVAANIGSYLPLIIVGAIIVGLLVLVIVLAFGNRAAPESDVPTVPISGMQNPAGTGIGAANEGAGDATAPTQQPVAPTSAKFSYNVPEGSSVYIEVVQDGKTVEAGDVTGPKTADFDVTGTLKFVLSGDDEDIAAVKLTLDGEEVKAEDQNGRGVYTYTVNFEDVLNDWKRANGVAGASSDSSGDSDSGSSSSSDSSSDDSSTSDRSSDTSGNGDSSDSGEDSSDSAA</sequence>
<dbReference type="InterPro" id="IPR010982">
    <property type="entry name" value="Lambda_DNA-bd_dom_sf"/>
</dbReference>
<evidence type="ECO:0000256" key="2">
    <source>
        <dbReference type="SAM" id="Phobius"/>
    </source>
</evidence>
<feature type="compositionally biased region" description="Basic and acidic residues" evidence="1">
    <location>
        <begin position="127"/>
        <end position="141"/>
    </location>
</feature>
<dbReference type="Pfam" id="PF13413">
    <property type="entry name" value="HTH_25"/>
    <property type="match status" value="1"/>
</dbReference>
<feature type="compositionally biased region" description="Acidic residues" evidence="1">
    <location>
        <begin position="396"/>
        <end position="406"/>
    </location>
</feature>
<proteinExistence type="predicted"/>
<feature type="region of interest" description="Disordered" evidence="1">
    <location>
        <begin position="104"/>
        <end position="166"/>
    </location>
</feature>